<dbReference type="RefSeq" id="WP_044584839.1">
    <property type="nucleotide sequence ID" value="NZ_CP007512.1"/>
</dbReference>
<dbReference type="Proteomes" id="UP000031778">
    <property type="component" value="Chromosome"/>
</dbReference>
<dbReference type="EMBL" id="CP007512">
    <property type="protein sequence ID" value="AHX20190.1"/>
    <property type="molecule type" value="Genomic_DNA"/>
</dbReference>
<dbReference type="AlphaFoldDB" id="A0A9W3PSM8"/>
<evidence type="ECO:0000313" key="1">
    <source>
        <dbReference type="EMBL" id="AHX20190.1"/>
    </source>
</evidence>
<sequence length="83" mass="9598">MSKRHGEAFLHNLDQLTKSDKEDVNTMLRIGTHLHGRDGFNLMRNKDTNEWGIIKKVNKGNAGVDEFERRHRGYTSNELSFAI</sequence>
<gene>
    <name evidence="1" type="ORF">CY96_19965</name>
</gene>
<protein>
    <submittedName>
        <fullName evidence="1">Uncharacterized protein</fullName>
    </submittedName>
</protein>
<evidence type="ECO:0000313" key="2">
    <source>
        <dbReference type="Proteomes" id="UP000031778"/>
    </source>
</evidence>
<reference evidence="1 2" key="1">
    <citation type="submission" date="2014-03" db="EMBL/GenBank/DDBJ databases">
        <title>The Complete Genome Sequence of Bacillus bombyseptieus.</title>
        <authorList>
            <person name="Cheng T."/>
            <person name="Lin P."/>
            <person name="Jin S."/>
            <person name="Wu Y."/>
            <person name="Fu B."/>
            <person name="Long R."/>
            <person name="Liu D."/>
            <person name="Guo Y."/>
            <person name="Peng L."/>
            <person name="Xia Q."/>
        </authorList>
    </citation>
    <scope>NUCLEOTIDE SEQUENCE [LARGE SCALE GENOMIC DNA]</scope>
    <source>
        <strain evidence="2">wang</strain>
    </source>
</reference>
<proteinExistence type="predicted"/>
<dbReference type="KEGG" id="bby:CY96_19965"/>
<keyword evidence="2" id="KW-1185">Reference proteome</keyword>
<name>A0A9W3PSM8_9BACI</name>
<accession>A0A9W3PSM8</accession>
<organism evidence="1 2">
    <name type="scientific">Bacillus bombysepticus str. Wang</name>
    <dbReference type="NCBI Taxonomy" id="1330043"/>
    <lineage>
        <taxon>Bacteria</taxon>
        <taxon>Bacillati</taxon>
        <taxon>Bacillota</taxon>
        <taxon>Bacilli</taxon>
        <taxon>Bacillales</taxon>
        <taxon>Bacillaceae</taxon>
        <taxon>Bacillus</taxon>
        <taxon>Bacillus cereus group</taxon>
    </lineage>
</organism>